<feature type="signal peptide" evidence="1">
    <location>
        <begin position="1"/>
        <end position="19"/>
    </location>
</feature>
<keyword evidence="3" id="KW-1185">Reference proteome</keyword>
<evidence type="ECO:0000256" key="1">
    <source>
        <dbReference type="SAM" id="SignalP"/>
    </source>
</evidence>
<proteinExistence type="predicted"/>
<gene>
    <name evidence="2" type="ORF">Slin15195_G067390</name>
</gene>
<reference evidence="2" key="1">
    <citation type="submission" date="2022-06" db="EMBL/GenBank/DDBJ databases">
        <title>Complete genome sequences of two strains of the flax pathogen Septoria linicola.</title>
        <authorList>
            <person name="Lapalu N."/>
            <person name="Simon A."/>
            <person name="Demenou B."/>
            <person name="Paumier D."/>
            <person name="Guillot M.-P."/>
            <person name="Gout L."/>
            <person name="Valade R."/>
        </authorList>
    </citation>
    <scope>NUCLEOTIDE SEQUENCE</scope>
    <source>
        <strain evidence="2">SE15195</strain>
    </source>
</reference>
<dbReference type="Proteomes" id="UP001056384">
    <property type="component" value="Chromosome 5"/>
</dbReference>
<dbReference type="EMBL" id="CP099422">
    <property type="protein sequence ID" value="USW53420.1"/>
    <property type="molecule type" value="Genomic_DNA"/>
</dbReference>
<evidence type="ECO:0000313" key="3">
    <source>
        <dbReference type="Proteomes" id="UP001056384"/>
    </source>
</evidence>
<feature type="chain" id="PRO_5040196414" evidence="1">
    <location>
        <begin position="20"/>
        <end position="175"/>
    </location>
</feature>
<evidence type="ECO:0000313" key="2">
    <source>
        <dbReference type="EMBL" id="USW53420.1"/>
    </source>
</evidence>
<accession>A0A9Q9AQT9</accession>
<sequence length="175" mass="18874">MLIMTVIILTLSFGQSVQAAEFGVGFNLNLDYGTASVYYRNGTTAGIAKIEGGPGYKQMMRSQARTLPHTDPAEGLAESAVYRKGQPVTTSQTRLQDFREQLPLWLGGNAPDDNIRLLSGMLESLKKAVEAYTEVEEIHVAAVVFPARPSASLTKTLFEAGRKISLKVHISSGAG</sequence>
<protein>
    <submittedName>
        <fullName evidence="2">Uncharacterized protein</fullName>
    </submittedName>
</protein>
<name>A0A9Q9AQT9_9PEZI</name>
<keyword evidence="1" id="KW-0732">Signal</keyword>
<dbReference type="AlphaFoldDB" id="A0A9Q9AQT9"/>
<organism evidence="2 3">
    <name type="scientific">Septoria linicola</name>
    <dbReference type="NCBI Taxonomy" id="215465"/>
    <lineage>
        <taxon>Eukaryota</taxon>
        <taxon>Fungi</taxon>
        <taxon>Dikarya</taxon>
        <taxon>Ascomycota</taxon>
        <taxon>Pezizomycotina</taxon>
        <taxon>Dothideomycetes</taxon>
        <taxon>Dothideomycetidae</taxon>
        <taxon>Mycosphaerellales</taxon>
        <taxon>Mycosphaerellaceae</taxon>
        <taxon>Septoria</taxon>
    </lineage>
</organism>